<gene>
    <name evidence="2" type="ORF">CCMP2556_LOCUS35610</name>
</gene>
<dbReference type="Proteomes" id="UP001642484">
    <property type="component" value="Unassembled WGS sequence"/>
</dbReference>
<keyword evidence="1" id="KW-1133">Transmembrane helix</keyword>
<accession>A0ABP0P9E5</accession>
<reference evidence="2 3" key="1">
    <citation type="submission" date="2024-02" db="EMBL/GenBank/DDBJ databases">
        <authorList>
            <person name="Chen Y."/>
            <person name="Shah S."/>
            <person name="Dougan E. K."/>
            <person name="Thang M."/>
            <person name="Chan C."/>
        </authorList>
    </citation>
    <scope>NUCLEOTIDE SEQUENCE [LARGE SCALE GENOMIC DNA]</scope>
</reference>
<protein>
    <submittedName>
        <fullName evidence="2">Uncharacterized protein</fullName>
    </submittedName>
</protein>
<keyword evidence="1" id="KW-0472">Membrane</keyword>
<evidence type="ECO:0000313" key="3">
    <source>
        <dbReference type="Proteomes" id="UP001642484"/>
    </source>
</evidence>
<keyword evidence="1" id="KW-0812">Transmembrane</keyword>
<name>A0ABP0P9E5_9DINO</name>
<feature type="transmembrane region" description="Helical" evidence="1">
    <location>
        <begin position="25"/>
        <end position="47"/>
    </location>
</feature>
<evidence type="ECO:0000313" key="2">
    <source>
        <dbReference type="EMBL" id="CAK9072391.1"/>
    </source>
</evidence>
<evidence type="ECO:0000256" key="1">
    <source>
        <dbReference type="SAM" id="Phobius"/>
    </source>
</evidence>
<keyword evidence="3" id="KW-1185">Reference proteome</keyword>
<sequence length="481" mass="52124">MLGFGFACRDKGTTRVLGHPGKLDWGGLLVVLICVRFMEVGSTILAINMFHVSARSDRFRVGGPMLVATLAMVSCVVFPHGTWPDVLAAVIAHPGQLLEAKSRLPLWGSLLLNGLSSTAVVLSQALVRSPAFADPHAKVVPKWLLGAWLSMTCLSWLGRLLFAHYADEVKHPMFQRLANESTYITYSAIKAELSCPGEVPPAVLASLPSTLRLDPNASWVHEKEKEAQALPDGLALVRGLQMEAATMVAIGEGRTGQLFSILAQDHELEDPVLRFRNGAFCEGMEKVDESCISESARWVQELNLSGCTEIPAEAWQQLGKANWMKLRKANFLQCFQSGSKGASGAVVVLTALAQCHELKDELTKTRFTVPSPSEDFSRNAAGAGPLRLLQDSCGGLAAAGQSQLDEAPKSQFCRVLRARFQGCQWRRRFACSLGPLPRVGGAPPQQVHRDSCGGLATAATWKLSALENLPWSAARHRVKLA</sequence>
<proteinExistence type="predicted"/>
<organism evidence="2 3">
    <name type="scientific">Durusdinium trenchii</name>
    <dbReference type="NCBI Taxonomy" id="1381693"/>
    <lineage>
        <taxon>Eukaryota</taxon>
        <taxon>Sar</taxon>
        <taxon>Alveolata</taxon>
        <taxon>Dinophyceae</taxon>
        <taxon>Suessiales</taxon>
        <taxon>Symbiodiniaceae</taxon>
        <taxon>Durusdinium</taxon>
    </lineage>
</organism>
<comment type="caution">
    <text evidence="2">The sequence shown here is derived from an EMBL/GenBank/DDBJ whole genome shotgun (WGS) entry which is preliminary data.</text>
</comment>
<dbReference type="EMBL" id="CAXAMN010022739">
    <property type="protein sequence ID" value="CAK9072391.1"/>
    <property type="molecule type" value="Genomic_DNA"/>
</dbReference>
<feature type="transmembrane region" description="Helical" evidence="1">
    <location>
        <begin position="59"/>
        <end position="79"/>
    </location>
</feature>